<keyword evidence="7" id="KW-0175">Coiled coil</keyword>
<evidence type="ECO:0000313" key="10">
    <source>
        <dbReference type="Proteomes" id="UP001207408"/>
    </source>
</evidence>
<dbReference type="AlphaFoldDB" id="A0AAE3MDF9"/>
<organism evidence="9 10">
    <name type="scientific">Plebeiibacterium marinum</name>
    <dbReference type="NCBI Taxonomy" id="2992111"/>
    <lineage>
        <taxon>Bacteria</taxon>
        <taxon>Pseudomonadati</taxon>
        <taxon>Bacteroidota</taxon>
        <taxon>Bacteroidia</taxon>
        <taxon>Marinilabiliales</taxon>
        <taxon>Marinilabiliaceae</taxon>
        <taxon>Plebeiibacterium</taxon>
    </lineage>
</organism>
<sequence length="186" mass="21523">MAKSIVYTKTGDRGRTSLIGGTRIPKNDVRLEAYGTVDELNTCIGMIRSYEIDSGSKDRLIDIQKKLFEIGAYLATDSNVADLREKMNYDESEIQQLEEEMDRMEAALPPLKYFVLPGGDPCISYCHISRTVCRRAERRILTMAEYSEVHPWVIKYINRLSDYLFVLSRYLSKHFEVNEIPWIPEL</sequence>
<dbReference type="EC" id="2.5.1.17" evidence="6"/>
<dbReference type="RefSeq" id="WP_301198927.1">
    <property type="nucleotide sequence ID" value="NZ_JAPDPI010000013.1"/>
</dbReference>
<dbReference type="GO" id="GO:0009236">
    <property type="term" value="P:cobalamin biosynthetic process"/>
    <property type="evidence" value="ECO:0007669"/>
    <property type="project" value="UniProtKB-UniRule"/>
</dbReference>
<comment type="catalytic activity">
    <reaction evidence="6">
        <text>2 cob(II)alamin + reduced [electron-transfer flavoprotein] + 2 ATP = 2 adenosylcob(III)alamin + 2 triphosphate + oxidized [electron-transfer flavoprotein] + 3 H(+)</text>
        <dbReference type="Rhea" id="RHEA:28671"/>
        <dbReference type="Rhea" id="RHEA-COMP:10685"/>
        <dbReference type="Rhea" id="RHEA-COMP:10686"/>
        <dbReference type="ChEBI" id="CHEBI:15378"/>
        <dbReference type="ChEBI" id="CHEBI:16304"/>
        <dbReference type="ChEBI" id="CHEBI:18036"/>
        <dbReference type="ChEBI" id="CHEBI:18408"/>
        <dbReference type="ChEBI" id="CHEBI:30616"/>
        <dbReference type="ChEBI" id="CHEBI:57692"/>
        <dbReference type="ChEBI" id="CHEBI:58307"/>
        <dbReference type="EC" id="2.5.1.17"/>
    </reaction>
</comment>
<dbReference type="Proteomes" id="UP001207408">
    <property type="component" value="Unassembled WGS sequence"/>
</dbReference>
<evidence type="ECO:0000256" key="5">
    <source>
        <dbReference type="ARBA" id="ARBA00022840"/>
    </source>
</evidence>
<dbReference type="Pfam" id="PF01923">
    <property type="entry name" value="Cob_adeno_trans"/>
    <property type="match status" value="1"/>
</dbReference>
<accession>A0AAE3MDF9</accession>
<dbReference type="Gene3D" id="1.20.1200.10">
    <property type="entry name" value="Cobalamin adenosyltransferase-like"/>
    <property type="match status" value="1"/>
</dbReference>
<dbReference type="GO" id="GO:0005524">
    <property type="term" value="F:ATP binding"/>
    <property type="evidence" value="ECO:0007669"/>
    <property type="project" value="UniProtKB-UniRule"/>
</dbReference>
<dbReference type="InterPro" id="IPR036451">
    <property type="entry name" value="CblAdoTrfase-like_sf"/>
</dbReference>
<dbReference type="GO" id="GO:0008817">
    <property type="term" value="F:corrinoid adenosyltransferase activity"/>
    <property type="evidence" value="ECO:0007669"/>
    <property type="project" value="UniProtKB-UniRule"/>
</dbReference>
<name>A0AAE3MDF9_9BACT</name>
<keyword evidence="4 6" id="KW-0547">Nucleotide-binding</keyword>
<dbReference type="SUPFAM" id="SSF89028">
    <property type="entry name" value="Cobalamin adenosyltransferase-like"/>
    <property type="match status" value="1"/>
</dbReference>
<feature type="domain" description="Cobalamin adenosyltransferase-like" evidence="8">
    <location>
        <begin position="6"/>
        <end position="171"/>
    </location>
</feature>
<comment type="subunit">
    <text evidence="2">Homotrimer.</text>
</comment>
<evidence type="ECO:0000313" key="9">
    <source>
        <dbReference type="EMBL" id="MCW3805557.1"/>
    </source>
</evidence>
<evidence type="ECO:0000256" key="6">
    <source>
        <dbReference type="RuleBase" id="RU366026"/>
    </source>
</evidence>
<keyword evidence="3 6" id="KW-0808">Transferase</keyword>
<dbReference type="PANTHER" id="PTHR12213:SF0">
    <property type="entry name" value="CORRINOID ADENOSYLTRANSFERASE MMAB"/>
    <property type="match status" value="1"/>
</dbReference>
<keyword evidence="6" id="KW-0169">Cobalamin biosynthesis</keyword>
<dbReference type="NCBIfam" id="TIGR00636">
    <property type="entry name" value="PduO_Nterm"/>
    <property type="match status" value="1"/>
</dbReference>
<keyword evidence="5 6" id="KW-0067">ATP-binding</keyword>
<evidence type="ECO:0000256" key="2">
    <source>
        <dbReference type="ARBA" id="ARBA00011233"/>
    </source>
</evidence>
<evidence type="ECO:0000259" key="8">
    <source>
        <dbReference type="Pfam" id="PF01923"/>
    </source>
</evidence>
<comment type="catalytic activity">
    <reaction evidence="6">
        <text>2 cob(II)yrinate a,c diamide + reduced [electron-transfer flavoprotein] + 2 ATP = 2 adenosylcob(III)yrinate a,c-diamide + 2 triphosphate + oxidized [electron-transfer flavoprotein] + 3 H(+)</text>
        <dbReference type="Rhea" id="RHEA:11528"/>
        <dbReference type="Rhea" id="RHEA-COMP:10685"/>
        <dbReference type="Rhea" id="RHEA-COMP:10686"/>
        <dbReference type="ChEBI" id="CHEBI:15378"/>
        <dbReference type="ChEBI" id="CHEBI:18036"/>
        <dbReference type="ChEBI" id="CHEBI:30616"/>
        <dbReference type="ChEBI" id="CHEBI:57692"/>
        <dbReference type="ChEBI" id="CHEBI:58307"/>
        <dbReference type="ChEBI" id="CHEBI:58503"/>
        <dbReference type="ChEBI" id="CHEBI:58537"/>
        <dbReference type="EC" id="2.5.1.17"/>
    </reaction>
</comment>
<evidence type="ECO:0000256" key="4">
    <source>
        <dbReference type="ARBA" id="ARBA00022741"/>
    </source>
</evidence>
<evidence type="ECO:0000256" key="1">
    <source>
        <dbReference type="ARBA" id="ARBA00007487"/>
    </source>
</evidence>
<comment type="pathway">
    <text evidence="6">Cofactor biosynthesis; adenosylcobalamin biosynthesis; adenosylcobalamin from cob(II)yrinate a,c-diamide: step 2/7.</text>
</comment>
<dbReference type="InterPro" id="IPR016030">
    <property type="entry name" value="CblAdoTrfase-like"/>
</dbReference>
<protein>
    <recommendedName>
        <fullName evidence="6">Corrinoid adenosyltransferase</fullName>
        <ecNumber evidence="6">2.5.1.17</ecNumber>
    </recommendedName>
    <alternativeName>
        <fullName evidence="6">Cob(II)alamin adenosyltransferase</fullName>
    </alternativeName>
    <alternativeName>
        <fullName evidence="6">Cob(II)yrinic acid a,c-diamide adenosyltransferase</fullName>
    </alternativeName>
    <alternativeName>
        <fullName evidence="6">Cobinamide/cobalamin adenosyltransferase</fullName>
    </alternativeName>
</protein>
<evidence type="ECO:0000256" key="7">
    <source>
        <dbReference type="SAM" id="Coils"/>
    </source>
</evidence>
<dbReference type="EMBL" id="JAPDPI010000013">
    <property type="protein sequence ID" value="MCW3805557.1"/>
    <property type="molecule type" value="Genomic_DNA"/>
</dbReference>
<dbReference type="InterPro" id="IPR029499">
    <property type="entry name" value="PduO-typ"/>
</dbReference>
<gene>
    <name evidence="9" type="ORF">OM074_07945</name>
</gene>
<proteinExistence type="inferred from homology"/>
<evidence type="ECO:0000256" key="3">
    <source>
        <dbReference type="ARBA" id="ARBA00022679"/>
    </source>
</evidence>
<reference evidence="9" key="1">
    <citation type="submission" date="2022-10" db="EMBL/GenBank/DDBJ databases">
        <authorList>
            <person name="Yu W.X."/>
        </authorList>
    </citation>
    <scope>NUCLEOTIDE SEQUENCE</scope>
    <source>
        <strain evidence="9">D04</strain>
    </source>
</reference>
<feature type="coiled-coil region" evidence="7">
    <location>
        <begin position="80"/>
        <end position="107"/>
    </location>
</feature>
<comment type="similarity">
    <text evidence="1 6">Belongs to the Cob(I)alamin adenosyltransferase family.</text>
</comment>
<keyword evidence="10" id="KW-1185">Reference proteome</keyword>
<dbReference type="PANTHER" id="PTHR12213">
    <property type="entry name" value="CORRINOID ADENOSYLTRANSFERASE"/>
    <property type="match status" value="1"/>
</dbReference>
<comment type="caution">
    <text evidence="9">The sequence shown here is derived from an EMBL/GenBank/DDBJ whole genome shotgun (WGS) entry which is preliminary data.</text>
</comment>
<dbReference type="FunFam" id="1.20.1200.10:FF:000001">
    <property type="entry name" value="Cob(I)yrinic acid a,c-diamide adenosyltransferase"/>
    <property type="match status" value="1"/>
</dbReference>